<dbReference type="OrthoDB" id="368187at2"/>
<evidence type="ECO:0000313" key="2">
    <source>
        <dbReference type="Proteomes" id="UP000189464"/>
    </source>
</evidence>
<evidence type="ECO:0008006" key="3">
    <source>
        <dbReference type="Google" id="ProtNLM"/>
    </source>
</evidence>
<reference evidence="1 2" key="1">
    <citation type="journal article" date="2016" name="Int. J. Syst. Evol. Microbiol.">
        <title>Desulfotomaculum ferrireducens sp. nov., a moderately thermophilic sulfate-reducing and dissimilatory Fe(III)-reducing bacterium isolated from compost.</title>
        <authorList>
            <person name="Yang G."/>
            <person name="Guo J."/>
            <person name="Zhuang L."/>
            <person name="Yuan Y."/>
            <person name="Zhou S."/>
        </authorList>
    </citation>
    <scope>NUCLEOTIDE SEQUENCE [LARGE SCALE GENOMIC DNA]</scope>
    <source>
        <strain evidence="1 2">GSS09</strain>
    </source>
</reference>
<name>A0A1S6IVX2_9FIRM</name>
<gene>
    <name evidence="1" type="ORF">B0537_07375</name>
</gene>
<dbReference type="EMBL" id="CP019698">
    <property type="protein sequence ID" value="AQS58920.1"/>
    <property type="molecule type" value="Genomic_DNA"/>
</dbReference>
<dbReference type="KEGG" id="dfg:B0537_07375"/>
<dbReference type="Pfam" id="PF19842">
    <property type="entry name" value="YqeC"/>
    <property type="match status" value="1"/>
</dbReference>
<keyword evidence="2" id="KW-1185">Reference proteome</keyword>
<sequence length="282" mass="31029">MPTLTPFNWQKFLRNLPFPRVVTLIGGGGKTGLLYFLLNHLQALGMEAVAATTTKMSGLRSQSGFVEVKNLTEAAELLQQRRQRPEPLTLVGGRDSQQPDKMVGIPGAWLDQLATEFPNTFFLIEGDGSAGRSLKGHLAHEPVIPQSTGLVVPVIGFDVLGASLNSNNVHRPERVTQMTGQPPESTVTIELVLRLLLHPEGYLRRCPPHSQILPFINKVERAAALGQAQQLAAGILASQQAQIKRVVMGSTVRQEFYCLTSKGTLNPRENIRPSQARRFYDH</sequence>
<proteinExistence type="predicted"/>
<dbReference type="InterPro" id="IPR017587">
    <property type="entry name" value="YqeC"/>
</dbReference>
<dbReference type="Proteomes" id="UP000189464">
    <property type="component" value="Chromosome"/>
</dbReference>
<organism evidence="1 2">
    <name type="scientific">Desulforamulus ferrireducens</name>
    <dbReference type="NCBI Taxonomy" id="1833852"/>
    <lineage>
        <taxon>Bacteria</taxon>
        <taxon>Bacillati</taxon>
        <taxon>Bacillota</taxon>
        <taxon>Clostridia</taxon>
        <taxon>Eubacteriales</taxon>
        <taxon>Peptococcaceae</taxon>
        <taxon>Desulforamulus</taxon>
    </lineage>
</organism>
<protein>
    <recommendedName>
        <fullName evidence="3">Selenium-dependent hydroxylase accessory protein YqeC</fullName>
    </recommendedName>
</protein>
<accession>A0A1S6IVX2</accession>
<dbReference type="NCBIfam" id="TIGR03172">
    <property type="entry name" value="selenium cofactor biosynthesis protein YqeC"/>
    <property type="match status" value="1"/>
</dbReference>
<dbReference type="RefSeq" id="WP_159438627.1">
    <property type="nucleotide sequence ID" value="NZ_CP019698.1"/>
</dbReference>
<dbReference type="STRING" id="1833852.B0537_07375"/>
<evidence type="ECO:0000313" key="1">
    <source>
        <dbReference type="EMBL" id="AQS58920.1"/>
    </source>
</evidence>
<dbReference type="AlphaFoldDB" id="A0A1S6IVX2"/>